<evidence type="ECO:0000313" key="3">
    <source>
        <dbReference type="EMBL" id="OGH82810.1"/>
    </source>
</evidence>
<evidence type="ECO:0000259" key="2">
    <source>
        <dbReference type="Pfam" id="PF02900"/>
    </source>
</evidence>
<dbReference type="SUPFAM" id="SSF53213">
    <property type="entry name" value="LigB-like"/>
    <property type="match status" value="1"/>
</dbReference>
<sequence>MSLVFAAITPHPPLLIPNIGKEKIAELNKTKEALEALERDLYVAKPQMIIVISPHSSLYENAFSANANTNFTATFEEFGDLSTKKDWVGAPNFAAKLSHKCKLNDLDFQLVSRDKLDHGASVPLFYLANHLKDIKILPIGYSKQKAVEHIRFGEVLKEVIMEDENRIAIIASGDLSHNISQHKEAGETFDEKLIYLIKQRATASMIDLDSSDLLKNTEECGYRSILILMGILKKMNYKFEETYEHPFDIGYLTGGFNLG</sequence>
<feature type="domain" description="Extradiol ring-cleavage dioxygenase class III enzyme subunit B" evidence="2">
    <location>
        <begin position="6"/>
        <end position="240"/>
    </location>
</feature>
<dbReference type="PANTHER" id="PTHR30096">
    <property type="entry name" value="4,5-DOPA DIOXYGENASE EXTRADIOL-LIKE PROTEIN"/>
    <property type="match status" value="1"/>
</dbReference>
<dbReference type="NCBIfam" id="TIGR04336">
    <property type="entry name" value="AmmeMemoSam_B"/>
    <property type="match status" value="1"/>
</dbReference>
<dbReference type="AlphaFoldDB" id="A0A1F6NG26"/>
<dbReference type="InterPro" id="IPR004183">
    <property type="entry name" value="Xdiol_dOase_suB"/>
</dbReference>
<dbReference type="CDD" id="cd07951">
    <property type="entry name" value="ED_3B_N_AMMECR1"/>
    <property type="match status" value="1"/>
</dbReference>
<evidence type="ECO:0000256" key="1">
    <source>
        <dbReference type="ARBA" id="ARBA00023002"/>
    </source>
</evidence>
<dbReference type="GO" id="GO:0008198">
    <property type="term" value="F:ferrous iron binding"/>
    <property type="evidence" value="ECO:0007669"/>
    <property type="project" value="InterPro"/>
</dbReference>
<name>A0A1F6NG26_9BACT</name>
<dbReference type="STRING" id="1798697.A2373_01065"/>
<protein>
    <submittedName>
        <fullName evidence="3">AmmeMemoRadiSam system protein B</fullName>
    </submittedName>
</protein>
<dbReference type="PANTHER" id="PTHR30096:SF0">
    <property type="entry name" value="4,5-DOPA DIOXYGENASE EXTRADIOL-LIKE PROTEIN"/>
    <property type="match status" value="1"/>
</dbReference>
<dbReference type="GO" id="GO:0016702">
    <property type="term" value="F:oxidoreductase activity, acting on single donors with incorporation of molecular oxygen, incorporation of two atoms of oxygen"/>
    <property type="evidence" value="ECO:0007669"/>
    <property type="project" value="UniProtKB-ARBA"/>
</dbReference>
<evidence type="ECO:0000313" key="4">
    <source>
        <dbReference type="Proteomes" id="UP000176300"/>
    </source>
</evidence>
<keyword evidence="1" id="KW-0560">Oxidoreductase</keyword>
<reference evidence="3 4" key="1">
    <citation type="journal article" date="2016" name="Nat. Commun.">
        <title>Thousands of microbial genomes shed light on interconnected biogeochemical processes in an aquifer system.</title>
        <authorList>
            <person name="Anantharaman K."/>
            <person name="Brown C.T."/>
            <person name="Hug L.A."/>
            <person name="Sharon I."/>
            <person name="Castelle C.J."/>
            <person name="Probst A.J."/>
            <person name="Thomas B.C."/>
            <person name="Singh A."/>
            <person name="Wilkins M.J."/>
            <person name="Karaoz U."/>
            <person name="Brodie E.L."/>
            <person name="Williams K.H."/>
            <person name="Hubbard S.S."/>
            <person name="Banfield J.F."/>
        </authorList>
    </citation>
    <scope>NUCLEOTIDE SEQUENCE [LARGE SCALE GENOMIC DNA]</scope>
</reference>
<dbReference type="Proteomes" id="UP000176300">
    <property type="component" value="Unassembled WGS sequence"/>
</dbReference>
<proteinExistence type="predicted"/>
<dbReference type="EMBL" id="MFQS01000028">
    <property type="protein sequence ID" value="OGH82810.1"/>
    <property type="molecule type" value="Genomic_DNA"/>
</dbReference>
<gene>
    <name evidence="3" type="ORF">A2373_01065</name>
</gene>
<dbReference type="Gene3D" id="3.40.830.10">
    <property type="entry name" value="LigB-like"/>
    <property type="match status" value="1"/>
</dbReference>
<accession>A0A1F6NG26</accession>
<organism evidence="3 4">
    <name type="scientific">Candidatus Magasanikbacteria bacterium RIFOXYB1_FULL_40_15</name>
    <dbReference type="NCBI Taxonomy" id="1798697"/>
    <lineage>
        <taxon>Bacteria</taxon>
        <taxon>Candidatus Magasanikiibacteriota</taxon>
    </lineage>
</organism>
<comment type="caution">
    <text evidence="3">The sequence shown here is derived from an EMBL/GenBank/DDBJ whole genome shotgun (WGS) entry which is preliminary data.</text>
</comment>
<dbReference type="Pfam" id="PF02900">
    <property type="entry name" value="LigB"/>
    <property type="match status" value="1"/>
</dbReference>